<dbReference type="InterPro" id="IPR003695">
    <property type="entry name" value="Ppx_GppA_N"/>
</dbReference>
<dbReference type="RefSeq" id="WP_060932184.1">
    <property type="nucleotide sequence ID" value="NZ_KQ959848.1"/>
</dbReference>
<dbReference type="PATRIC" id="fig|467210.3.peg.2623"/>
<feature type="domain" description="Ppx/GppA phosphatase C-terminal" evidence="3">
    <location>
        <begin position="327"/>
        <end position="470"/>
    </location>
</feature>
<gene>
    <name evidence="4" type="ORF">HMPREF1866_02648</name>
</gene>
<dbReference type="Proteomes" id="UP000070394">
    <property type="component" value="Unassembled WGS sequence"/>
</dbReference>
<sequence length="505" mass="57773">MEKGDIRYFAAIDVGSFELELGIYEISAKTGIKRVDYIKHTIALGSDTYKYGKISYEMIDELCDVLSDFKKIMKSYRVDDYKAYATSAMREASNNMQVLDQIKVRAGIDISIISNSEQRFINYMSIDAKGELFEKYIRSGTAVADVGFGSMQLTLYDNGAIQSTQNLSLGVLRLREMVEEIDNITEKKHNVLTELIDNDLNTFKKIYLKDKKVKTIIGVGEPLMYMFKYMNRDVDDMIVNYEEFIALFDKIRDKSVEEIETILGVGKNYAKMIIPSVLIFQRIFDLFNAKEIWLPGTLLIDGIAAEYAKKSNIVNTGHDFRADIIASSKSLAKRYRGNSKHTTVVEKNALMIFDAIKSLSGLSERDRLLVQIAAILHNIGKFINMKNSDVATYNIISSSEIIGISHDERMLVAEMSDIDTEESIYNKRDIRLAKLSAILQMANALDRSHKQKIKDYSLKLDDNKLILEIRYMGDLSLEMLSFNSHRDFFREIFGIEFVLKQIRTF</sequence>
<comment type="similarity">
    <text evidence="1">Belongs to the GppA/Ppx family.</text>
</comment>
<evidence type="ECO:0000259" key="3">
    <source>
        <dbReference type="Pfam" id="PF21447"/>
    </source>
</evidence>
<reference evidence="5" key="1">
    <citation type="submission" date="2016-01" db="EMBL/GenBank/DDBJ databases">
        <authorList>
            <person name="Mitreva M."/>
            <person name="Pepin K.H."/>
            <person name="Mihindukulasuriya K.A."/>
            <person name="Fulton R."/>
            <person name="Fronick C."/>
            <person name="O'Laughlin M."/>
            <person name="Miner T."/>
            <person name="Herter B."/>
            <person name="Rosa B.A."/>
            <person name="Cordes M."/>
            <person name="Tomlinson C."/>
            <person name="Wollam A."/>
            <person name="Palsikar V.B."/>
            <person name="Mardis E.R."/>
            <person name="Wilson R.K."/>
        </authorList>
    </citation>
    <scope>NUCLEOTIDE SEQUENCE [LARGE SCALE GENOMIC DNA]</scope>
    <source>
        <strain evidence="5">DNF00896</strain>
    </source>
</reference>
<evidence type="ECO:0000259" key="2">
    <source>
        <dbReference type="Pfam" id="PF02541"/>
    </source>
</evidence>
<evidence type="ECO:0000256" key="1">
    <source>
        <dbReference type="ARBA" id="ARBA00007125"/>
    </source>
</evidence>
<dbReference type="Pfam" id="PF02541">
    <property type="entry name" value="Ppx-GppA"/>
    <property type="match status" value="1"/>
</dbReference>
<proteinExistence type="inferred from homology"/>
<dbReference type="PANTHER" id="PTHR30005">
    <property type="entry name" value="EXOPOLYPHOSPHATASE"/>
    <property type="match status" value="1"/>
</dbReference>
<name>A0A133ZDR0_9FIRM</name>
<dbReference type="Gene3D" id="3.30.420.150">
    <property type="entry name" value="Exopolyphosphatase. Domain 2"/>
    <property type="match status" value="1"/>
</dbReference>
<comment type="caution">
    <text evidence="4">The sequence shown here is derived from an EMBL/GenBank/DDBJ whole genome shotgun (WGS) entry which is preliminary data.</text>
</comment>
<dbReference type="SUPFAM" id="SSF109604">
    <property type="entry name" value="HD-domain/PDEase-like"/>
    <property type="match status" value="1"/>
</dbReference>
<dbReference type="OrthoDB" id="9814545at2"/>
<dbReference type="EMBL" id="LSDA01000140">
    <property type="protein sequence ID" value="KXB53576.1"/>
    <property type="molecule type" value="Genomic_DNA"/>
</dbReference>
<dbReference type="CDD" id="cd24006">
    <property type="entry name" value="ASKHA_NBD_PPX_GppA"/>
    <property type="match status" value="1"/>
</dbReference>
<dbReference type="Pfam" id="PF21447">
    <property type="entry name" value="Ppx-GppA_III"/>
    <property type="match status" value="1"/>
</dbReference>
<evidence type="ECO:0000313" key="5">
    <source>
        <dbReference type="Proteomes" id="UP000070394"/>
    </source>
</evidence>
<keyword evidence="5" id="KW-1185">Reference proteome</keyword>
<dbReference type="PANTHER" id="PTHR30005:SF0">
    <property type="entry name" value="RETROGRADE REGULATION PROTEIN 2"/>
    <property type="match status" value="1"/>
</dbReference>
<dbReference type="AlphaFoldDB" id="A0A133ZDR0"/>
<protein>
    <submittedName>
        <fullName evidence="4">Ppx/GppA phosphatase family protein</fullName>
    </submittedName>
</protein>
<accession>A0A133ZDR0</accession>
<dbReference type="Gene3D" id="3.30.420.40">
    <property type="match status" value="1"/>
</dbReference>
<dbReference type="SUPFAM" id="SSF53067">
    <property type="entry name" value="Actin-like ATPase domain"/>
    <property type="match status" value="2"/>
</dbReference>
<organism evidence="4 5">
    <name type="scientific">Lachnoanaerobaculum saburreum</name>
    <dbReference type="NCBI Taxonomy" id="467210"/>
    <lineage>
        <taxon>Bacteria</taxon>
        <taxon>Bacillati</taxon>
        <taxon>Bacillota</taxon>
        <taxon>Clostridia</taxon>
        <taxon>Lachnospirales</taxon>
        <taxon>Lachnospiraceae</taxon>
        <taxon>Lachnoanaerobaculum</taxon>
    </lineage>
</organism>
<dbReference type="Gene3D" id="1.10.3210.10">
    <property type="entry name" value="Hypothetical protein af1432"/>
    <property type="match status" value="1"/>
</dbReference>
<dbReference type="InterPro" id="IPR050273">
    <property type="entry name" value="GppA/Ppx_hydrolase"/>
</dbReference>
<dbReference type="STRING" id="467210.HMPREF1866_02648"/>
<feature type="domain" description="Ppx/GppA phosphatase N-terminal" evidence="2">
    <location>
        <begin position="26"/>
        <end position="304"/>
    </location>
</feature>
<dbReference type="InterPro" id="IPR048950">
    <property type="entry name" value="Ppx_GppA_C"/>
</dbReference>
<evidence type="ECO:0000313" key="4">
    <source>
        <dbReference type="EMBL" id="KXB53576.1"/>
    </source>
</evidence>
<dbReference type="InterPro" id="IPR043129">
    <property type="entry name" value="ATPase_NBD"/>
</dbReference>
<dbReference type="GO" id="GO:0016462">
    <property type="term" value="F:pyrophosphatase activity"/>
    <property type="evidence" value="ECO:0007669"/>
    <property type="project" value="TreeGrafter"/>
</dbReference>